<feature type="transmembrane region" description="Helical" evidence="1">
    <location>
        <begin position="12"/>
        <end position="41"/>
    </location>
</feature>
<evidence type="ECO:0008006" key="4">
    <source>
        <dbReference type="Google" id="ProtNLM"/>
    </source>
</evidence>
<dbReference type="Pfam" id="PF11295">
    <property type="entry name" value="DUF3096"/>
    <property type="match status" value="1"/>
</dbReference>
<dbReference type="PATRIC" id="fig|1121448.10.peg.3069"/>
<name>T2GFU7_MEGG1</name>
<dbReference type="EMBL" id="CP006585">
    <property type="protein sequence ID" value="AGW14822.1"/>
    <property type="molecule type" value="Genomic_DNA"/>
</dbReference>
<evidence type="ECO:0000313" key="3">
    <source>
        <dbReference type="Proteomes" id="UP000016587"/>
    </source>
</evidence>
<keyword evidence="3" id="KW-1185">Reference proteome</keyword>
<evidence type="ECO:0000256" key="1">
    <source>
        <dbReference type="SAM" id="Phobius"/>
    </source>
</evidence>
<keyword evidence="1" id="KW-1133">Transmembrane helix</keyword>
<evidence type="ECO:0000313" key="2">
    <source>
        <dbReference type="EMBL" id="AGW14822.1"/>
    </source>
</evidence>
<dbReference type="STRING" id="1121448.DGI_3108"/>
<reference evidence="2 3" key="1">
    <citation type="journal article" date="2013" name="J. Bacteriol.">
        <title>Roles of HynAB and Ech, the only two hydrogenases found in the model sulfate reducer Desulfovibrio gigas.</title>
        <authorList>
            <person name="Morais-Silva F.O."/>
            <person name="Santos C.I."/>
            <person name="Rodrigues R."/>
            <person name="Pereira I.A."/>
            <person name="Rodrigues-Pousada C."/>
        </authorList>
    </citation>
    <scope>NUCLEOTIDE SEQUENCE [LARGE SCALE GENOMIC DNA]</scope>
    <source>
        <strain evidence="3">ATCC 19364 / DSM 1382 / NCIMB 9332 / VKM B-1759</strain>
    </source>
</reference>
<keyword evidence="1" id="KW-0812">Transmembrane</keyword>
<keyword evidence="1" id="KW-0472">Membrane</keyword>
<dbReference type="KEGG" id="dgg:DGI_3108"/>
<protein>
    <recommendedName>
        <fullName evidence="4">DUF3096 domain-containing protein</fullName>
    </recommendedName>
</protein>
<reference evidence="3" key="2">
    <citation type="submission" date="2013-07" db="EMBL/GenBank/DDBJ databases">
        <authorList>
            <person name="Morais-Silva F.O."/>
            <person name="Rezende A.M."/>
            <person name="Pimentel C."/>
            <person name="Resende D.M."/>
            <person name="Santos C.I."/>
            <person name="Clemente C."/>
            <person name="de Oliveira L.M."/>
            <person name="da Silva S.M."/>
            <person name="Costa D.A."/>
            <person name="Varela-Raposo A."/>
            <person name="Horacio E.C.A."/>
            <person name="Matos M."/>
            <person name="Flores O."/>
            <person name="Ruiz J.C."/>
            <person name="Rodrigues-Pousada C."/>
        </authorList>
    </citation>
    <scope>NUCLEOTIDE SEQUENCE [LARGE SCALE GENOMIC DNA]</scope>
    <source>
        <strain evidence="3">ATCC 19364 / DSM 1382 / NCIMB 9332 / VKM B-1759</strain>
    </source>
</reference>
<sequence>MHLQLQPILALIAGILILIYPKILNFVVAIYLIAVGVLGLLR</sequence>
<dbReference type="HOGENOM" id="CLU_207916_0_1_7"/>
<dbReference type="AlphaFoldDB" id="T2GFU7"/>
<proteinExistence type="predicted"/>
<gene>
    <name evidence="2" type="ORF">DGI_3108</name>
</gene>
<dbReference type="InterPro" id="IPR021446">
    <property type="entry name" value="DUF3096"/>
</dbReference>
<organism evidence="2 3">
    <name type="scientific">Megalodesulfovibrio gigas (strain ATCC 19364 / DSM 1382 / NCIMB 9332 / VKM B-1759)</name>
    <name type="common">Desulfovibrio gigas</name>
    <dbReference type="NCBI Taxonomy" id="1121448"/>
    <lineage>
        <taxon>Bacteria</taxon>
        <taxon>Pseudomonadati</taxon>
        <taxon>Thermodesulfobacteriota</taxon>
        <taxon>Desulfovibrionia</taxon>
        <taxon>Desulfovibrionales</taxon>
        <taxon>Desulfovibrionaceae</taxon>
        <taxon>Megalodesulfovibrio</taxon>
    </lineage>
</organism>
<dbReference type="eggNOG" id="ENOG50318FZ">
    <property type="taxonomic scope" value="Bacteria"/>
</dbReference>
<dbReference type="Proteomes" id="UP000016587">
    <property type="component" value="Chromosome"/>
</dbReference>
<accession>T2GFU7</accession>